<dbReference type="EC" id="3.4.-.-" evidence="2"/>
<feature type="domain" description="Peptidase S9 prolyl oligopeptidase catalytic" evidence="1">
    <location>
        <begin position="82"/>
        <end position="253"/>
    </location>
</feature>
<dbReference type="Gene3D" id="3.40.50.1820">
    <property type="entry name" value="alpha/beta hydrolase"/>
    <property type="match status" value="1"/>
</dbReference>
<name>A0ABV9C1R2_9GAMM</name>
<keyword evidence="2" id="KW-0378">Hydrolase</keyword>
<organism evidence="2 3">
    <name type="scientific">Dyella halodurans</name>
    <dbReference type="NCBI Taxonomy" id="1920171"/>
    <lineage>
        <taxon>Bacteria</taxon>
        <taxon>Pseudomonadati</taxon>
        <taxon>Pseudomonadota</taxon>
        <taxon>Gammaproteobacteria</taxon>
        <taxon>Lysobacterales</taxon>
        <taxon>Rhodanobacteraceae</taxon>
        <taxon>Dyella</taxon>
    </lineage>
</organism>
<evidence type="ECO:0000259" key="1">
    <source>
        <dbReference type="Pfam" id="PF00326"/>
    </source>
</evidence>
<dbReference type="InterPro" id="IPR029058">
    <property type="entry name" value="AB_hydrolase_fold"/>
</dbReference>
<dbReference type="SUPFAM" id="SSF53474">
    <property type="entry name" value="alpha/beta-Hydrolases"/>
    <property type="match status" value="1"/>
</dbReference>
<gene>
    <name evidence="2" type="ORF">ACFO5W_09800</name>
</gene>
<dbReference type="Pfam" id="PF00326">
    <property type="entry name" value="Peptidase_S9"/>
    <property type="match status" value="1"/>
</dbReference>
<dbReference type="EMBL" id="JBHSGA010000017">
    <property type="protein sequence ID" value="MFC4526921.1"/>
    <property type="molecule type" value="Genomic_DNA"/>
</dbReference>
<evidence type="ECO:0000313" key="3">
    <source>
        <dbReference type="Proteomes" id="UP001595961"/>
    </source>
</evidence>
<keyword evidence="3" id="KW-1185">Reference proteome</keyword>
<sequence length="254" mass="27390">MIRIPVKVSRPPIVLWHGFGSPDSEQALMAALPLDEVPAIKVYLGLPLFGQRAPAGGKLELVRRQQQDVGLLVFKPIVMGAVDELPAVVRELEQRGCMRAGERIGLFGFSAGGAALLLSLAEHRVPIGSAVVLNPSTGLSASVEAFEHATGQHYAWGAESRALAARSDVAGRTADIASSIPPPALLILQGSEDDVISQQGLRELQDALRRSYAQAHAAERFQDSVVADMPHQWANQPAQAEVRRQVAAWFERYP</sequence>
<comment type="caution">
    <text evidence="2">The sequence shown here is derived from an EMBL/GenBank/DDBJ whole genome shotgun (WGS) entry which is preliminary data.</text>
</comment>
<dbReference type="GO" id="GO:0016787">
    <property type="term" value="F:hydrolase activity"/>
    <property type="evidence" value="ECO:0007669"/>
    <property type="project" value="UniProtKB-KW"/>
</dbReference>
<dbReference type="Proteomes" id="UP001595961">
    <property type="component" value="Unassembled WGS sequence"/>
</dbReference>
<reference evidence="3" key="1">
    <citation type="journal article" date="2019" name="Int. J. Syst. Evol. Microbiol.">
        <title>The Global Catalogue of Microorganisms (GCM) 10K type strain sequencing project: providing services to taxonomists for standard genome sequencing and annotation.</title>
        <authorList>
            <consortium name="The Broad Institute Genomics Platform"/>
            <consortium name="The Broad Institute Genome Sequencing Center for Infectious Disease"/>
            <person name="Wu L."/>
            <person name="Ma J."/>
        </authorList>
    </citation>
    <scope>NUCLEOTIDE SEQUENCE [LARGE SCALE GENOMIC DNA]</scope>
    <source>
        <strain evidence="3">CCM 4481</strain>
    </source>
</reference>
<evidence type="ECO:0000313" key="2">
    <source>
        <dbReference type="EMBL" id="MFC4526921.1"/>
    </source>
</evidence>
<dbReference type="RefSeq" id="WP_266148819.1">
    <property type="nucleotide sequence ID" value="NZ_CP064028.1"/>
</dbReference>
<dbReference type="InterPro" id="IPR001375">
    <property type="entry name" value="Peptidase_S9_cat"/>
</dbReference>
<accession>A0ABV9C1R2</accession>
<proteinExistence type="predicted"/>
<protein>
    <submittedName>
        <fullName evidence="2">Alpha/beta hydrolase family protein</fullName>
        <ecNumber evidence="2">3.4.-.-</ecNumber>
    </submittedName>
</protein>